<feature type="compositionally biased region" description="Low complexity" evidence="1">
    <location>
        <begin position="50"/>
        <end position="63"/>
    </location>
</feature>
<feature type="region of interest" description="Disordered" evidence="1">
    <location>
        <begin position="37"/>
        <end position="76"/>
    </location>
</feature>
<organism evidence="2 3">
    <name type="scientific">Labrys wisconsinensis</name>
    <dbReference type="NCBI Taxonomy" id="425677"/>
    <lineage>
        <taxon>Bacteria</taxon>
        <taxon>Pseudomonadati</taxon>
        <taxon>Pseudomonadota</taxon>
        <taxon>Alphaproteobacteria</taxon>
        <taxon>Hyphomicrobiales</taxon>
        <taxon>Xanthobacteraceae</taxon>
        <taxon>Labrys</taxon>
    </lineage>
</organism>
<proteinExistence type="predicted"/>
<protein>
    <submittedName>
        <fullName evidence="2">Uncharacterized protein</fullName>
    </submittedName>
</protein>
<dbReference type="EMBL" id="JAUSVX010000005">
    <property type="protein sequence ID" value="MDQ0470265.1"/>
    <property type="molecule type" value="Genomic_DNA"/>
</dbReference>
<evidence type="ECO:0000313" key="2">
    <source>
        <dbReference type="EMBL" id="MDQ0470265.1"/>
    </source>
</evidence>
<comment type="caution">
    <text evidence="2">The sequence shown here is derived from an EMBL/GenBank/DDBJ whole genome shotgun (WGS) entry which is preliminary data.</text>
</comment>
<evidence type="ECO:0000313" key="3">
    <source>
        <dbReference type="Proteomes" id="UP001242480"/>
    </source>
</evidence>
<keyword evidence="3" id="KW-1185">Reference proteome</keyword>
<sequence length="76" mass="8184">MSWLSRLFCPPEAGYDLLADPALAGLSPRALADLPLWPAPEPMSPPEPGRTAPVARPDPAPRSAARRLRPRMMNAA</sequence>
<reference evidence="2 3" key="1">
    <citation type="submission" date="2023-07" db="EMBL/GenBank/DDBJ databases">
        <title>Genomic Encyclopedia of Type Strains, Phase IV (KMG-IV): sequencing the most valuable type-strain genomes for metagenomic binning, comparative biology and taxonomic classification.</title>
        <authorList>
            <person name="Goeker M."/>
        </authorList>
    </citation>
    <scope>NUCLEOTIDE SEQUENCE [LARGE SCALE GENOMIC DNA]</scope>
    <source>
        <strain evidence="2 3">DSM 19619</strain>
    </source>
</reference>
<dbReference type="Proteomes" id="UP001242480">
    <property type="component" value="Unassembled WGS sequence"/>
</dbReference>
<gene>
    <name evidence="2" type="ORF">QO011_003281</name>
</gene>
<accession>A0ABU0J9I3</accession>
<feature type="compositionally biased region" description="Pro residues" evidence="1">
    <location>
        <begin position="37"/>
        <end position="48"/>
    </location>
</feature>
<name>A0ABU0J9I3_9HYPH</name>
<evidence type="ECO:0000256" key="1">
    <source>
        <dbReference type="SAM" id="MobiDB-lite"/>
    </source>
</evidence>
<dbReference type="RefSeq" id="WP_307273976.1">
    <property type="nucleotide sequence ID" value="NZ_JAUSVX010000005.1"/>
</dbReference>